<accession>A0A2D1QHL2</accession>
<sequence>MSLEMNPRLILLKLQIMQMHKDIEITKLKLLM</sequence>
<protein>
    <submittedName>
        <fullName evidence="1">Uncharacterized protein</fullName>
    </submittedName>
</protein>
<name>A0A2D1QHL2_AERSA</name>
<evidence type="ECO:0000313" key="2">
    <source>
        <dbReference type="Proteomes" id="UP000222916"/>
    </source>
</evidence>
<gene>
    <name evidence="1" type="ORF">Asalp_27460</name>
</gene>
<dbReference type="EMBL" id="CP022426">
    <property type="protein sequence ID" value="ATP09878.1"/>
    <property type="molecule type" value="Genomic_DNA"/>
</dbReference>
<dbReference type="AlphaFoldDB" id="A0A2D1QHL2"/>
<organism evidence="1 2">
    <name type="scientific">Aeromonas salmonicida subsp. pectinolytica 34mel</name>
    <dbReference type="NCBI Taxonomy" id="1324960"/>
    <lineage>
        <taxon>Bacteria</taxon>
        <taxon>Pseudomonadati</taxon>
        <taxon>Pseudomonadota</taxon>
        <taxon>Gammaproteobacteria</taxon>
        <taxon>Aeromonadales</taxon>
        <taxon>Aeromonadaceae</taxon>
        <taxon>Aeromonas</taxon>
    </lineage>
</organism>
<evidence type="ECO:0000313" key="1">
    <source>
        <dbReference type="EMBL" id="ATP09878.1"/>
    </source>
</evidence>
<dbReference type="Proteomes" id="UP000222916">
    <property type="component" value="Chromosome"/>
</dbReference>
<proteinExistence type="predicted"/>
<reference evidence="2" key="1">
    <citation type="journal article" date="2018" name="BMC Genomics">
        <title>The complete and fully assembled genome sequence of Aeromonas salmonicida subsp. pectinolytica and its comparative analysis with other Aeromonas species: investigation of the mobilome in environmental and pathogenic strains.</title>
        <authorList>
            <person name="Pfeiffer F."/>
            <person name="Zamora-Lagos M.A."/>
            <person name="Blettinger M."/>
            <person name="Yeroslaviz A."/>
            <person name="Dahl A."/>
            <person name="Gruber S."/>
            <person name="Habermann B.H."/>
        </authorList>
    </citation>
    <scope>NUCLEOTIDE SEQUENCE [LARGE SCALE GENOMIC DNA]</scope>
    <source>
        <strain evidence="2">34mel</strain>
    </source>
</reference>